<keyword evidence="3" id="KW-1185">Reference proteome</keyword>
<evidence type="ECO:0000313" key="2">
    <source>
        <dbReference type="EMBL" id="NNG23221.1"/>
    </source>
</evidence>
<sequence>MKVVLILATLFVFISMLLNGARRRGKLNDNANRAVAGLASSMRIFVYGLLVFVAIACLALAYHSLQAAG</sequence>
<organism evidence="2 3">
    <name type="scientific">Telluria aromaticivorans</name>
    <dbReference type="NCBI Taxonomy" id="2725995"/>
    <lineage>
        <taxon>Bacteria</taxon>
        <taxon>Pseudomonadati</taxon>
        <taxon>Pseudomonadota</taxon>
        <taxon>Betaproteobacteria</taxon>
        <taxon>Burkholderiales</taxon>
        <taxon>Oxalobacteraceae</taxon>
        <taxon>Telluria group</taxon>
        <taxon>Telluria</taxon>
    </lineage>
</organism>
<comment type="caution">
    <text evidence="2">The sequence shown here is derived from an EMBL/GenBank/DDBJ whole genome shotgun (WGS) entry which is preliminary data.</text>
</comment>
<reference evidence="2 3" key="1">
    <citation type="submission" date="2020-04" db="EMBL/GenBank/DDBJ databases">
        <title>Massilia sp. nov., a cold adapted bacteria isolated from Arctic soil.</title>
        <authorList>
            <person name="Son J."/>
            <person name="Ka J.-O."/>
        </authorList>
    </citation>
    <scope>NUCLEOTIDE SEQUENCE [LARGE SCALE GENOMIC DNA]</scope>
    <source>
        <strain evidence="2 3">ML15P13</strain>
    </source>
</reference>
<keyword evidence="1" id="KW-1133">Transmembrane helix</keyword>
<dbReference type="AlphaFoldDB" id="A0A7Y2JY78"/>
<dbReference type="Proteomes" id="UP000533905">
    <property type="component" value="Unassembled WGS sequence"/>
</dbReference>
<gene>
    <name evidence="2" type="ORF">HGB41_09440</name>
</gene>
<keyword evidence="1" id="KW-0812">Transmembrane</keyword>
<dbReference type="EMBL" id="JABAIV010000003">
    <property type="protein sequence ID" value="NNG23221.1"/>
    <property type="molecule type" value="Genomic_DNA"/>
</dbReference>
<evidence type="ECO:0000256" key="1">
    <source>
        <dbReference type="SAM" id="Phobius"/>
    </source>
</evidence>
<proteinExistence type="predicted"/>
<name>A0A7Y2JY78_9BURK</name>
<evidence type="ECO:0000313" key="3">
    <source>
        <dbReference type="Proteomes" id="UP000533905"/>
    </source>
</evidence>
<dbReference type="RefSeq" id="WP_171083604.1">
    <property type="nucleotide sequence ID" value="NZ_JABAIV010000003.1"/>
</dbReference>
<protein>
    <submittedName>
        <fullName evidence="2">Uncharacterized protein</fullName>
    </submittedName>
</protein>
<feature type="transmembrane region" description="Helical" evidence="1">
    <location>
        <begin position="44"/>
        <end position="65"/>
    </location>
</feature>
<accession>A0A7Y2JY78</accession>
<keyword evidence="1" id="KW-0472">Membrane</keyword>